<dbReference type="InterPro" id="IPR035963">
    <property type="entry name" value="FERM_2"/>
</dbReference>
<dbReference type="CDD" id="cd14473">
    <property type="entry name" value="FERM_B-lobe"/>
    <property type="match status" value="1"/>
</dbReference>
<dbReference type="Pfam" id="PF00595">
    <property type="entry name" value="PDZ"/>
    <property type="match status" value="1"/>
</dbReference>
<feature type="compositionally biased region" description="Basic and acidic residues" evidence="1">
    <location>
        <begin position="835"/>
        <end position="850"/>
    </location>
</feature>
<feature type="region of interest" description="Disordered" evidence="1">
    <location>
        <begin position="700"/>
        <end position="721"/>
    </location>
</feature>
<evidence type="ECO:0000313" key="5">
    <source>
        <dbReference type="Proteomes" id="UP000829720"/>
    </source>
</evidence>
<dbReference type="EMBL" id="JAERUA010000018">
    <property type="protein sequence ID" value="KAI1887654.1"/>
    <property type="molecule type" value="Genomic_DNA"/>
</dbReference>
<feature type="compositionally biased region" description="Polar residues" evidence="1">
    <location>
        <begin position="863"/>
        <end position="872"/>
    </location>
</feature>
<dbReference type="FunFam" id="2.30.29.30:FF:000066">
    <property type="entry name" value="FERM and PDZ domain-containing protein 4"/>
    <property type="match status" value="1"/>
</dbReference>
<dbReference type="SUPFAM" id="SSF50729">
    <property type="entry name" value="PH domain-like"/>
    <property type="match status" value="1"/>
</dbReference>
<feature type="compositionally biased region" description="Acidic residues" evidence="1">
    <location>
        <begin position="1080"/>
        <end position="1095"/>
    </location>
</feature>
<dbReference type="CDD" id="cd21942">
    <property type="entry name" value="LGNbd_FRMPD1"/>
    <property type="match status" value="1"/>
</dbReference>
<sequence length="1658" mass="182129">MEEQERSRSPSRRTSRVEQVVGRWLRRSRDSSSRERTLGDGKPGECVGPDQRNFPIRVTVQILRDPLLDSHGFTISTHPPILVQDIIAGGPADGRLAPGDQVLKINSVAIDDLSSEQAADLISESEDSVTMTILRHTVGPKSSFITAEKRARLRTNPVKVRFAEEVVVNGHSQGNSLLFLPNVLKVYLENGQTKAFKFEATTTVKDIVLTLKEKLSIRCIEHFALVLEQQYSITKLLFLHDEELIQQVVQRKDAHDYRCLLRVCFMARDPVHMLHEDPVAFEYLYLQSVGDVLQERFAVEMKCNMALRLAALHIQERLASCGQTQKTSLKTITKNWGIENFVSPTLMRNMREKDLRKAISYHMKKTQALLEPRQKVISAAQARLNYLTQLGELKSYSGKSFSATMMLQDRESMVSLLVGAKYGVSQVINHKLNITTTLTEFSSVSRVELLPESDKVSVVKIYLQDIKPITLMLESQAAKDLCCLVSGYCKLLVDPTLSVFSWTGSPKEHRISAEEGYVSRGCSDSEESSEVDSTDMLVNLRFSSDEAEATLENELQDQMQWLGEDREEGQREGEEEGGQEDKPEKAESGACEVVDRGQEEAGAEDATSEDVLSEASDSFRTDSRFIVSFSSDSMDALEEDDLMACSSSHPLHSYLPDTQQELQKYGDATTKDNADFCPMSVYDYDSDPCLCFAELSRMADSLPSPPEASEEEVEEGSALPSQRDCVFTFEENDARPYYNICSNVTPDSARSLPKPHTEEKDGEGLDLKQDTDPIPILQPPPGFGDSSSEDEFFDAQDRFTSPETAGEVTTESGMEINDPPQILSLSDIDISIPEPRTDTEPESKGRDVSRHTRKKSRKRRSFMETNFTSQVSFPGRGGDAVEGDRLCCLDELPCPTVSSLSDGESEPAQLESKPISSSCSSLLPPRGGSEGQSQCRSKRISSELMEMEPDTMEFKSVTEHLSTSAPLIMAVRCRVGPEGRESARQQGEAGKDAADIADVSETHHFFKAAENKSGIPADEEQQSQRSQEETERQLSPPCFDEEEATEDLSLAESGSCSVQSSSSPQSPSPALYVSDITNPAEDEEERLSDEEDPEAESSRYALDHREGNSTCLALALRKRISFSHESLVQAGAEDTRASTSSSGFEQTSALTKEPPASFKFQVCPPVIAGRLSTSTLRGKIQNLPWILSRSQEALSSCDRSSTEKSSGSGLSLEGTEATEDVEEVNEDSDEVTEVAEEATEEVTEVASEESEELTEVVGEATEVDCNPELCDKPKADSDSMQETDVQVITSSHFVLTQQTCGDLLVGTHPLGSTGVLGSGLSPGVMEETDPSTPTCGVFTPCESKQPQPWAPPCPQKKEDFGCSSMMAPGCPPIPEEAPTHLEVCGCQAVYTNCFSGALDGSGFDEELTVYEFSCRTQGTDLAPLMTTPPSSLPSPTSLLSSSPSISPFSRGIIPPSSSAELSPLLSPLDPSECYPPESVEDTLNQLRNRRYGVPGGFSALQRDVDELLALLQSSGVDLQARGGQHHRETCAEHFSENKRLLHAEARKLMSGCQRVTRVGQAPEETLRSLADSFRTLVQLASVCLWFSSCVRCERRHAEALTSLREVARTYAEFAQAAEKASGRKSCHDLSVKLLARQCTALTASVFCLTQLFRTLTAL</sequence>
<feature type="region of interest" description="Disordered" evidence="1">
    <location>
        <begin position="897"/>
        <end position="950"/>
    </location>
</feature>
<dbReference type="PANTHER" id="PTHR46221:SF2">
    <property type="entry name" value="FERM AND PDZ DOMAIN-CONTAINING PROTEIN 1"/>
    <property type="match status" value="1"/>
</dbReference>
<dbReference type="InterPro" id="IPR041779">
    <property type="entry name" value="FRMPD1/3/4_FERM_C"/>
</dbReference>
<feature type="domain" description="FERM" evidence="2">
    <location>
        <begin position="182"/>
        <end position="496"/>
    </location>
</feature>
<dbReference type="InterPro" id="IPR011993">
    <property type="entry name" value="PH-like_dom_sf"/>
</dbReference>
<feature type="compositionally biased region" description="Low complexity" evidence="1">
    <location>
        <begin position="822"/>
        <end position="832"/>
    </location>
</feature>
<dbReference type="InterPro" id="IPR036034">
    <property type="entry name" value="PDZ_sf"/>
</dbReference>
<feature type="region of interest" description="Disordered" evidence="1">
    <location>
        <begin position="1"/>
        <end position="50"/>
    </location>
</feature>
<feature type="compositionally biased region" description="Basic and acidic residues" evidence="1">
    <location>
        <begin position="579"/>
        <end position="599"/>
    </location>
</feature>
<feature type="compositionally biased region" description="Low complexity" evidence="1">
    <location>
        <begin position="910"/>
        <end position="925"/>
    </location>
</feature>
<feature type="region of interest" description="Disordered" evidence="1">
    <location>
        <begin position="976"/>
        <end position="1104"/>
    </location>
</feature>
<dbReference type="Pfam" id="PF21989">
    <property type="entry name" value="RA_2"/>
    <property type="match status" value="1"/>
</dbReference>
<feature type="compositionally biased region" description="Basic residues" evidence="1">
    <location>
        <begin position="851"/>
        <end position="860"/>
    </location>
</feature>
<comment type="caution">
    <text evidence="4">The sequence shown here is derived from an EMBL/GenBank/DDBJ whole genome shotgun (WGS) entry which is preliminary data.</text>
</comment>
<dbReference type="InterPro" id="IPR000299">
    <property type="entry name" value="FERM_domain"/>
</dbReference>
<dbReference type="InterPro" id="IPR014352">
    <property type="entry name" value="FERM/acyl-CoA-bd_prot_sf"/>
</dbReference>
<feature type="compositionally biased region" description="Basic and acidic residues" evidence="1">
    <location>
        <begin position="976"/>
        <end position="1010"/>
    </location>
</feature>
<feature type="region of interest" description="Disordered" evidence="1">
    <location>
        <begin position="1196"/>
        <end position="1232"/>
    </location>
</feature>
<feature type="region of interest" description="Disordered" evidence="1">
    <location>
        <begin position="743"/>
        <end position="880"/>
    </location>
</feature>
<evidence type="ECO:0008006" key="6">
    <source>
        <dbReference type="Google" id="ProtNLM"/>
    </source>
</evidence>
<dbReference type="InterPro" id="IPR019748">
    <property type="entry name" value="FERM_central"/>
</dbReference>
<name>A0A8T3CWG8_9TELE</name>
<evidence type="ECO:0000259" key="3">
    <source>
        <dbReference type="PROSITE" id="PS50106"/>
    </source>
</evidence>
<dbReference type="Gene3D" id="1.20.80.10">
    <property type="match status" value="1"/>
</dbReference>
<dbReference type="PROSITE" id="PS50106">
    <property type="entry name" value="PDZ"/>
    <property type="match status" value="1"/>
</dbReference>
<feature type="compositionally biased region" description="Basic and acidic residues" evidence="1">
    <location>
        <begin position="755"/>
        <end position="771"/>
    </location>
</feature>
<dbReference type="OrthoDB" id="5859304at2759"/>
<dbReference type="SUPFAM" id="SSF50156">
    <property type="entry name" value="PDZ domain-like"/>
    <property type="match status" value="1"/>
</dbReference>
<dbReference type="SMART" id="SM00295">
    <property type="entry name" value="B41"/>
    <property type="match status" value="1"/>
</dbReference>
<evidence type="ECO:0000313" key="4">
    <source>
        <dbReference type="EMBL" id="KAI1887654.1"/>
    </source>
</evidence>
<dbReference type="Pfam" id="PF00373">
    <property type="entry name" value="FERM_M"/>
    <property type="match status" value="1"/>
</dbReference>
<dbReference type="Gene3D" id="3.10.20.90">
    <property type="entry name" value="Phosphatidylinositol 3-kinase Catalytic Subunit, Chain A, domain 1"/>
    <property type="match status" value="1"/>
</dbReference>
<dbReference type="Gene3D" id="2.30.29.30">
    <property type="entry name" value="Pleckstrin-homology domain (PH domain)/Phosphotyrosine-binding domain (PTB)"/>
    <property type="match status" value="1"/>
</dbReference>
<dbReference type="PROSITE" id="PS50057">
    <property type="entry name" value="FERM_3"/>
    <property type="match status" value="1"/>
</dbReference>
<dbReference type="Proteomes" id="UP000829720">
    <property type="component" value="Unassembled WGS sequence"/>
</dbReference>
<protein>
    <recommendedName>
        <fullName evidence="6">FERM and PDZ domain-containing protein 1</fullName>
    </recommendedName>
</protein>
<evidence type="ECO:0000259" key="2">
    <source>
        <dbReference type="PROSITE" id="PS50057"/>
    </source>
</evidence>
<dbReference type="SUPFAM" id="SSF54236">
    <property type="entry name" value="Ubiquitin-like"/>
    <property type="match status" value="1"/>
</dbReference>
<dbReference type="Gene3D" id="2.30.42.10">
    <property type="match status" value="1"/>
</dbReference>
<feature type="compositionally biased region" description="Basic and acidic residues" evidence="1">
    <location>
        <begin position="27"/>
        <end position="43"/>
    </location>
</feature>
<organism evidence="4 5">
    <name type="scientific">Albula goreensis</name>
    <dbReference type="NCBI Taxonomy" id="1534307"/>
    <lineage>
        <taxon>Eukaryota</taxon>
        <taxon>Metazoa</taxon>
        <taxon>Chordata</taxon>
        <taxon>Craniata</taxon>
        <taxon>Vertebrata</taxon>
        <taxon>Euteleostomi</taxon>
        <taxon>Actinopterygii</taxon>
        <taxon>Neopterygii</taxon>
        <taxon>Teleostei</taxon>
        <taxon>Albuliformes</taxon>
        <taxon>Albulidae</taxon>
        <taxon>Albula</taxon>
    </lineage>
</organism>
<dbReference type="PANTHER" id="PTHR46221">
    <property type="entry name" value="FERM AND PDZ DOMAIN-CONTAINING PROTEIN FAMILY MEMBER"/>
    <property type="match status" value="1"/>
</dbReference>
<feature type="domain" description="PDZ" evidence="3">
    <location>
        <begin position="59"/>
        <end position="137"/>
    </location>
</feature>
<feature type="compositionally biased region" description="Acidic residues" evidence="1">
    <location>
        <begin position="524"/>
        <end position="533"/>
    </location>
</feature>
<feature type="region of interest" description="Disordered" evidence="1">
    <location>
        <begin position="565"/>
        <end position="616"/>
    </location>
</feature>
<feature type="compositionally biased region" description="Low complexity" evidence="1">
    <location>
        <begin position="1053"/>
        <end position="1069"/>
    </location>
</feature>
<accession>A0A8T3CWG8</accession>
<dbReference type="FunFam" id="3.10.20.90:FF:000203">
    <property type="entry name" value="FERM and PDZ domain containing 1"/>
    <property type="match status" value="1"/>
</dbReference>
<dbReference type="InterPro" id="IPR001478">
    <property type="entry name" value="PDZ"/>
</dbReference>
<feature type="compositionally biased region" description="Acidic residues" evidence="1">
    <location>
        <begin position="601"/>
        <end position="612"/>
    </location>
</feature>
<feature type="compositionally biased region" description="Low complexity" evidence="1">
    <location>
        <begin position="1203"/>
        <end position="1215"/>
    </location>
</feature>
<evidence type="ECO:0000256" key="1">
    <source>
        <dbReference type="SAM" id="MobiDB-lite"/>
    </source>
</evidence>
<feature type="compositionally biased region" description="Polar residues" evidence="1">
    <location>
        <begin position="798"/>
        <end position="812"/>
    </location>
</feature>
<keyword evidence="5" id="KW-1185">Reference proteome</keyword>
<feature type="region of interest" description="Disordered" evidence="1">
    <location>
        <begin position="516"/>
        <end position="535"/>
    </location>
</feature>
<dbReference type="CDD" id="cd13183">
    <property type="entry name" value="FERM_C_FRMPD1_FRMPD3_FRMPD4"/>
    <property type="match status" value="1"/>
</dbReference>
<dbReference type="InterPro" id="IPR019749">
    <property type="entry name" value="Band_41_domain"/>
</dbReference>
<dbReference type="SMART" id="SM00228">
    <property type="entry name" value="PDZ"/>
    <property type="match status" value="1"/>
</dbReference>
<reference evidence="4" key="1">
    <citation type="submission" date="2021-01" db="EMBL/GenBank/DDBJ databases">
        <authorList>
            <person name="Zahm M."/>
            <person name="Roques C."/>
            <person name="Cabau C."/>
            <person name="Klopp C."/>
            <person name="Donnadieu C."/>
            <person name="Jouanno E."/>
            <person name="Lampietro C."/>
            <person name="Louis A."/>
            <person name="Herpin A."/>
            <person name="Echchiki A."/>
            <person name="Berthelot C."/>
            <person name="Parey E."/>
            <person name="Roest-Crollius H."/>
            <person name="Braasch I."/>
            <person name="Postlethwait J."/>
            <person name="Bobe J."/>
            <person name="Montfort J."/>
            <person name="Bouchez O."/>
            <person name="Begum T."/>
            <person name="Mejri S."/>
            <person name="Adams A."/>
            <person name="Chen W.-J."/>
            <person name="Guiguen Y."/>
        </authorList>
    </citation>
    <scope>NUCLEOTIDE SEQUENCE</scope>
    <source>
        <tissue evidence="4">Blood</tissue>
    </source>
</reference>
<dbReference type="SUPFAM" id="SSF47031">
    <property type="entry name" value="Second domain of FERM"/>
    <property type="match status" value="1"/>
</dbReference>
<dbReference type="InterPro" id="IPR029071">
    <property type="entry name" value="Ubiquitin-like_domsf"/>
</dbReference>
<proteinExistence type="predicted"/>
<feature type="compositionally biased region" description="Acidic residues" evidence="1">
    <location>
        <begin position="1216"/>
        <end position="1232"/>
    </location>
</feature>
<gene>
    <name evidence="4" type="ORF">AGOR_G00192540</name>
</gene>